<dbReference type="GO" id="GO:0006508">
    <property type="term" value="P:proteolysis"/>
    <property type="evidence" value="ECO:0007669"/>
    <property type="project" value="InterPro"/>
</dbReference>
<name>A0AA42CXE9_9GAMM</name>
<dbReference type="InterPro" id="IPR045570">
    <property type="entry name" value="Metalloprtase-TldD/E_cen_dom"/>
</dbReference>
<dbReference type="NCBIfam" id="NF008268">
    <property type="entry name" value="PRK11040.1"/>
    <property type="match status" value="1"/>
</dbReference>
<evidence type="ECO:0000256" key="1">
    <source>
        <dbReference type="ARBA" id="ARBA00005836"/>
    </source>
</evidence>
<evidence type="ECO:0000259" key="4">
    <source>
        <dbReference type="Pfam" id="PF19290"/>
    </source>
</evidence>
<dbReference type="InterPro" id="IPR045569">
    <property type="entry name" value="Metalloprtase-TldD/E_C"/>
</dbReference>
<dbReference type="GO" id="GO:0005829">
    <property type="term" value="C:cytosol"/>
    <property type="evidence" value="ECO:0007669"/>
    <property type="project" value="TreeGrafter"/>
</dbReference>
<keyword evidence="6" id="KW-1185">Reference proteome</keyword>
<feature type="domain" description="Metalloprotease TldD/E N-terminal" evidence="2">
    <location>
        <begin position="33"/>
        <end position="97"/>
    </location>
</feature>
<dbReference type="Pfam" id="PF19289">
    <property type="entry name" value="PmbA_TldD_3rd"/>
    <property type="match status" value="1"/>
</dbReference>
<dbReference type="PANTHER" id="PTHR43421">
    <property type="entry name" value="METALLOPROTEASE PMBA"/>
    <property type="match status" value="1"/>
</dbReference>
<dbReference type="PANTHER" id="PTHR43421:SF1">
    <property type="entry name" value="METALLOPROTEASE PMBA"/>
    <property type="match status" value="1"/>
</dbReference>
<dbReference type="GO" id="GO:0008237">
    <property type="term" value="F:metallopeptidase activity"/>
    <property type="evidence" value="ECO:0007669"/>
    <property type="project" value="UniProtKB-KW"/>
</dbReference>
<evidence type="ECO:0000259" key="3">
    <source>
        <dbReference type="Pfam" id="PF19289"/>
    </source>
</evidence>
<dbReference type="Pfam" id="PF01523">
    <property type="entry name" value="PmbA_TldD_1st"/>
    <property type="match status" value="1"/>
</dbReference>
<evidence type="ECO:0000259" key="2">
    <source>
        <dbReference type="Pfam" id="PF01523"/>
    </source>
</evidence>
<accession>A0AA42CXE9</accession>
<dbReference type="Proteomes" id="UP001165678">
    <property type="component" value="Unassembled WGS sequence"/>
</dbReference>
<protein>
    <submittedName>
        <fullName evidence="5">Metalloprotease PmbA</fullName>
        <ecNumber evidence="5">3.4.24.-</ecNumber>
    </submittedName>
</protein>
<dbReference type="SUPFAM" id="SSF111283">
    <property type="entry name" value="Putative modulator of DNA gyrase, PmbA/TldD"/>
    <property type="match status" value="1"/>
</dbReference>
<organism evidence="5 6">
    <name type="scientific">Larsenimonas rhizosphaerae</name>
    <dbReference type="NCBI Taxonomy" id="2944682"/>
    <lineage>
        <taxon>Bacteria</taxon>
        <taxon>Pseudomonadati</taxon>
        <taxon>Pseudomonadota</taxon>
        <taxon>Gammaproteobacteria</taxon>
        <taxon>Oceanospirillales</taxon>
        <taxon>Halomonadaceae</taxon>
        <taxon>Larsenimonas</taxon>
    </lineage>
</organism>
<evidence type="ECO:0000313" key="6">
    <source>
        <dbReference type="Proteomes" id="UP001165678"/>
    </source>
</evidence>
<dbReference type="EC" id="3.4.24.-" evidence="5"/>
<dbReference type="InterPro" id="IPR036059">
    <property type="entry name" value="TldD/PmbA_sf"/>
</dbReference>
<keyword evidence="5" id="KW-0378">Hydrolase</keyword>
<reference evidence="5" key="1">
    <citation type="submission" date="2022-11" db="EMBL/GenBank/DDBJ databases">
        <title>Larsenimonas rhizosphaerae sp. nov., isolated from a tidal mudflat.</title>
        <authorList>
            <person name="Lee S.D."/>
            <person name="Kim I.S."/>
        </authorList>
    </citation>
    <scope>NUCLEOTIDE SEQUENCE</scope>
    <source>
        <strain evidence="5">GH2-1</strain>
    </source>
</reference>
<dbReference type="InterPro" id="IPR002510">
    <property type="entry name" value="Metalloprtase-TldD/E_N"/>
</dbReference>
<dbReference type="Pfam" id="PF19290">
    <property type="entry name" value="PmbA_TldD_2nd"/>
    <property type="match status" value="1"/>
</dbReference>
<proteinExistence type="inferred from homology"/>
<gene>
    <name evidence="5" type="primary">pmbA</name>
    <name evidence="5" type="ORF">OQ287_06035</name>
</gene>
<comment type="similarity">
    <text evidence="1">Belongs to the peptidase U62 family.</text>
</comment>
<feature type="domain" description="Metalloprotease TldD/E central" evidence="4">
    <location>
        <begin position="125"/>
        <end position="230"/>
    </location>
</feature>
<dbReference type="EMBL" id="JAPIVE010000001">
    <property type="protein sequence ID" value="MCX2523793.1"/>
    <property type="molecule type" value="Genomic_DNA"/>
</dbReference>
<comment type="caution">
    <text evidence="5">The sequence shown here is derived from an EMBL/GenBank/DDBJ whole genome shotgun (WGS) entry which is preliminary data.</text>
</comment>
<sequence>MSQAFDIAAQQDAITRQAELALAHARQCGATACELSAAISQGTDINVRMGQVDTLELARDQGFGITVYVGQRKGNASTSDASERSIRETVEKAVDIARFTGEDSMAGLADPDLMATSLPNLDVHHPWALSVEEAIDMATRCEQAGLDVEGISNSEGASLATGEGVSLYANSHGFLGVQRGSRHSLSCVLIARDDNGMQRDYDFSSSRHPFLLRAPEDIGHRAAERVLSRLGAKRAPSGTFPVVFAPEVASGLVGHFLNSIAGGALYREASFLCDALGDRLFPDWFSLGERPQLPGESSSAAFDGDGVFTRDNDFIRDGHLASYMLSAYSARRLNMVTTGNAGGARNVRIDAPLTAYSSLISGIDKGVIVTELMGQGINTVTGDYSRGASGFLVENGQITGPIEEFTIAGNLRGMFSALTALGDDVDTRGSIHTGSWLIDGMTVAG</sequence>
<feature type="domain" description="Metalloprotease TldD/E C-terminal" evidence="3">
    <location>
        <begin position="237"/>
        <end position="445"/>
    </location>
</feature>
<evidence type="ECO:0000313" key="5">
    <source>
        <dbReference type="EMBL" id="MCX2523793.1"/>
    </source>
</evidence>
<keyword evidence="5" id="KW-0482">Metalloprotease</keyword>
<dbReference type="Gene3D" id="3.30.2290.10">
    <property type="entry name" value="PmbA/TldD superfamily"/>
    <property type="match status" value="1"/>
</dbReference>
<dbReference type="AlphaFoldDB" id="A0AA42CXE9"/>
<keyword evidence="5" id="KW-0645">Protease</keyword>
<dbReference type="InterPro" id="IPR035068">
    <property type="entry name" value="TldD/PmbA_N"/>
</dbReference>
<dbReference type="InterPro" id="IPR047657">
    <property type="entry name" value="PmbA"/>
</dbReference>
<dbReference type="RefSeq" id="WP_265895832.1">
    <property type="nucleotide sequence ID" value="NZ_JAPIVE010000001.1"/>
</dbReference>